<dbReference type="Pfam" id="PF01547">
    <property type="entry name" value="SBP_bac_1"/>
    <property type="match status" value="1"/>
</dbReference>
<protein>
    <recommendedName>
        <fullName evidence="3">Extracellular solute-binding protein</fullName>
    </recommendedName>
</protein>
<evidence type="ECO:0008006" key="3">
    <source>
        <dbReference type="Google" id="ProtNLM"/>
    </source>
</evidence>
<reference evidence="2" key="1">
    <citation type="journal article" date="2019" name="Int. J. Syst. Evol. Microbiol.">
        <title>The Global Catalogue of Microorganisms (GCM) 10K type strain sequencing project: providing services to taxonomists for standard genome sequencing and annotation.</title>
        <authorList>
            <consortium name="The Broad Institute Genomics Platform"/>
            <consortium name="The Broad Institute Genome Sequencing Center for Infectious Disease"/>
            <person name="Wu L."/>
            <person name="Ma J."/>
        </authorList>
    </citation>
    <scope>NUCLEOTIDE SEQUENCE [LARGE SCALE GENOMIC DNA]</scope>
    <source>
        <strain evidence="2">JCM 18959</strain>
    </source>
</reference>
<dbReference type="PANTHER" id="PTHR43649:SF12">
    <property type="entry name" value="DIACETYLCHITOBIOSE BINDING PROTEIN DASA"/>
    <property type="match status" value="1"/>
</dbReference>
<proteinExistence type="predicted"/>
<dbReference type="InterPro" id="IPR006059">
    <property type="entry name" value="SBP"/>
</dbReference>
<sequence length="417" mass="42529">MTSTFLRRGVAVGVLGAAAIAVGLTGCANSGAQESSDDFSLSYPVAENSPYAAMAEKYMKTHKGVTITLNAIPSDSYDNLLRTELQSGNASDVVMATAGSGTPVSLIPLADAGLVSALDGTTADLVGDANRPQFFVDDEMFGQPTDFGVTGTIFDSAAGVTYPTTTDEMLGVCPALNADGVSLYAMAGRVPINAGLTAISLAAGQVYSQDPEWDEKRASGETTFASTSGWQNTLQLILDMQAVGCFQPGAEGAGFEAITGGIGQGASLGAFLPGGVIAQLGPALPDAQLVVEAAPMPTGGAPFIFASSDYALAISAASDRKDAAQAYLNWLAEPEQAQEYAELAGSLPITGIADVDLGGTAYAAVADLLEAGSYTTLPVNVWPPAVFNVLGTDVQALLTGQKDVDQVLADLDAAWTS</sequence>
<dbReference type="EMBL" id="BAABKZ010000005">
    <property type="protein sequence ID" value="GAA5098219.1"/>
    <property type="molecule type" value="Genomic_DNA"/>
</dbReference>
<name>A0ABP9MNY6_9MICO</name>
<organism evidence="1 2">
    <name type="scientific">Microbacterium yannicii</name>
    <dbReference type="NCBI Taxonomy" id="671622"/>
    <lineage>
        <taxon>Bacteria</taxon>
        <taxon>Bacillati</taxon>
        <taxon>Actinomycetota</taxon>
        <taxon>Actinomycetes</taxon>
        <taxon>Micrococcales</taxon>
        <taxon>Microbacteriaceae</taxon>
        <taxon>Microbacterium</taxon>
    </lineage>
</organism>
<comment type="caution">
    <text evidence="1">The sequence shown here is derived from an EMBL/GenBank/DDBJ whole genome shotgun (WGS) entry which is preliminary data.</text>
</comment>
<gene>
    <name evidence="1" type="ORF">GCM10025760_33190</name>
</gene>
<dbReference type="Gene3D" id="3.40.190.10">
    <property type="entry name" value="Periplasmic binding protein-like II"/>
    <property type="match status" value="2"/>
</dbReference>
<dbReference type="PANTHER" id="PTHR43649">
    <property type="entry name" value="ARABINOSE-BINDING PROTEIN-RELATED"/>
    <property type="match status" value="1"/>
</dbReference>
<dbReference type="RefSeq" id="WP_194415490.1">
    <property type="nucleotide sequence ID" value="NZ_BAABKZ010000005.1"/>
</dbReference>
<keyword evidence="2" id="KW-1185">Reference proteome</keyword>
<evidence type="ECO:0000313" key="1">
    <source>
        <dbReference type="EMBL" id="GAA5098219.1"/>
    </source>
</evidence>
<dbReference type="PROSITE" id="PS51257">
    <property type="entry name" value="PROKAR_LIPOPROTEIN"/>
    <property type="match status" value="1"/>
</dbReference>
<dbReference type="SUPFAM" id="SSF53850">
    <property type="entry name" value="Periplasmic binding protein-like II"/>
    <property type="match status" value="1"/>
</dbReference>
<evidence type="ECO:0000313" key="2">
    <source>
        <dbReference type="Proteomes" id="UP001501407"/>
    </source>
</evidence>
<dbReference type="InterPro" id="IPR050490">
    <property type="entry name" value="Bact_solute-bd_prot1"/>
</dbReference>
<accession>A0ABP9MNY6</accession>
<dbReference type="Proteomes" id="UP001501407">
    <property type="component" value="Unassembled WGS sequence"/>
</dbReference>